<keyword evidence="1" id="KW-0233">DNA recombination</keyword>
<keyword evidence="5" id="KW-1185">Reference proteome</keyword>
<evidence type="ECO:0000256" key="2">
    <source>
        <dbReference type="SAM" id="MobiDB-lite"/>
    </source>
</evidence>
<evidence type="ECO:0000313" key="5">
    <source>
        <dbReference type="Proteomes" id="UP000309992"/>
    </source>
</evidence>
<evidence type="ECO:0000256" key="1">
    <source>
        <dbReference type="ARBA" id="ARBA00023172"/>
    </source>
</evidence>
<dbReference type="RefSeq" id="WP_137096998.1">
    <property type="nucleotide sequence ID" value="NZ_SWMS01000030.1"/>
</dbReference>
<dbReference type="InterPro" id="IPR002104">
    <property type="entry name" value="Integrase_catalytic"/>
</dbReference>
<dbReference type="EMBL" id="SWMS01000030">
    <property type="protein sequence ID" value="TKG61522.1"/>
    <property type="molecule type" value="Genomic_DNA"/>
</dbReference>
<dbReference type="SUPFAM" id="SSF56349">
    <property type="entry name" value="DNA breaking-rejoining enzymes"/>
    <property type="match status" value="1"/>
</dbReference>
<evidence type="ECO:0000259" key="3">
    <source>
        <dbReference type="PROSITE" id="PS51898"/>
    </source>
</evidence>
<protein>
    <recommendedName>
        <fullName evidence="3">Tyr recombinase domain-containing protein</fullName>
    </recommendedName>
</protein>
<dbReference type="Pfam" id="PF00589">
    <property type="entry name" value="Phage_integrase"/>
    <property type="match status" value="1"/>
</dbReference>
<dbReference type="InterPro" id="IPR013762">
    <property type="entry name" value="Integrase-like_cat_sf"/>
</dbReference>
<sequence length="398" mass="44116">MPTHTPPTAELTDPADSDGAPEWARETVIAAARWLHTAYTSDNSKTTYATALGIPRAEQALWRREPTHRNVRELPPPTAFFPWCARADLNPYTDMDRERLRVWITVQEQAGLSKTTQRTRLGAVSAWYSEQRYHGRTTFEVPAALPRAERDRLGVSTPDPQRATVPLTLPQVRALRVAAELYPGAPRLRYRAMVAVLSTTGIRAEELCTLRRGDLHRAGPGGEPALWIRGKGRKARWVRLPGMALQAVEDYLVTRDADEASREIARPGQVSAKPVEQPLFVAVTGARLRARQVTDALRYLCRFLVRMKSPSSTVRAHAAQLRGIRDSIHPHAIRHFYAITAETHGIPVRQISRDLGHSSVAVTEGYLEQGRRLAGSAAGVVADLITAGEDLVLLPRNA</sequence>
<reference evidence="4 5" key="1">
    <citation type="journal article" date="2015" name="Antonie Van Leeuwenhoek">
        <title>Prauserella endophytica sp. nov., an endophytic actinobacterium isolated from Tamarix taklamakanensis.</title>
        <authorList>
            <person name="Liu J.M."/>
            <person name="Habden X."/>
            <person name="Guo L."/>
            <person name="Tuo L."/>
            <person name="Jiang Z.K."/>
            <person name="Liu S.W."/>
            <person name="Liu X.F."/>
            <person name="Chen L."/>
            <person name="Li R.F."/>
            <person name="Zhang Y.Q."/>
            <person name="Sun C.H."/>
        </authorList>
    </citation>
    <scope>NUCLEOTIDE SEQUENCE [LARGE SCALE GENOMIC DNA]</scope>
    <source>
        <strain evidence="4 5">CGMCC 4.7182</strain>
    </source>
</reference>
<dbReference type="PANTHER" id="PTHR30349:SF81">
    <property type="entry name" value="TYROSINE RECOMBINASE XERC"/>
    <property type="match status" value="1"/>
</dbReference>
<accession>A0ABY2RUY1</accession>
<dbReference type="InterPro" id="IPR050090">
    <property type="entry name" value="Tyrosine_recombinase_XerCD"/>
</dbReference>
<evidence type="ECO:0000313" key="4">
    <source>
        <dbReference type="EMBL" id="TKG61522.1"/>
    </source>
</evidence>
<name>A0ABY2RUY1_9PSEU</name>
<proteinExistence type="predicted"/>
<organism evidence="4 5">
    <name type="scientific">Prauserella endophytica</name>
    <dbReference type="NCBI Taxonomy" id="1592324"/>
    <lineage>
        <taxon>Bacteria</taxon>
        <taxon>Bacillati</taxon>
        <taxon>Actinomycetota</taxon>
        <taxon>Actinomycetes</taxon>
        <taxon>Pseudonocardiales</taxon>
        <taxon>Pseudonocardiaceae</taxon>
        <taxon>Prauserella</taxon>
        <taxon>Prauserella coralliicola group</taxon>
    </lineage>
</organism>
<dbReference type="PANTHER" id="PTHR30349">
    <property type="entry name" value="PHAGE INTEGRASE-RELATED"/>
    <property type="match status" value="1"/>
</dbReference>
<dbReference type="InterPro" id="IPR011010">
    <property type="entry name" value="DNA_brk_join_enz"/>
</dbReference>
<dbReference type="PROSITE" id="PS51898">
    <property type="entry name" value="TYR_RECOMBINASE"/>
    <property type="match status" value="1"/>
</dbReference>
<feature type="region of interest" description="Disordered" evidence="2">
    <location>
        <begin position="1"/>
        <end position="21"/>
    </location>
</feature>
<feature type="domain" description="Tyr recombinase" evidence="3">
    <location>
        <begin position="162"/>
        <end position="383"/>
    </location>
</feature>
<dbReference type="Gene3D" id="1.10.443.10">
    <property type="entry name" value="Intergrase catalytic core"/>
    <property type="match status" value="1"/>
</dbReference>
<dbReference type="Proteomes" id="UP000309992">
    <property type="component" value="Unassembled WGS sequence"/>
</dbReference>
<gene>
    <name evidence="4" type="ORF">FCN18_33320</name>
</gene>
<comment type="caution">
    <text evidence="4">The sequence shown here is derived from an EMBL/GenBank/DDBJ whole genome shotgun (WGS) entry which is preliminary data.</text>
</comment>